<dbReference type="RefSeq" id="WP_191206106.1">
    <property type="nucleotide sequence ID" value="NZ_JACXZA010000007.1"/>
</dbReference>
<organism evidence="1 2">
    <name type="scientific">Paenibacillus terricola</name>
    <dbReference type="NCBI Taxonomy" id="2763503"/>
    <lineage>
        <taxon>Bacteria</taxon>
        <taxon>Bacillati</taxon>
        <taxon>Bacillota</taxon>
        <taxon>Bacilli</taxon>
        <taxon>Bacillales</taxon>
        <taxon>Paenibacillaceae</taxon>
        <taxon>Paenibacillus</taxon>
    </lineage>
</organism>
<accession>A0ABR8N0T1</accession>
<reference evidence="1 2" key="1">
    <citation type="submission" date="2020-09" db="EMBL/GenBank/DDBJ databases">
        <title>Paenibacillus sp. strain PR3 16S rRNA gene Genome sequencing and assembly.</title>
        <authorList>
            <person name="Kim J."/>
        </authorList>
    </citation>
    <scope>NUCLEOTIDE SEQUENCE [LARGE SCALE GENOMIC DNA]</scope>
    <source>
        <strain evidence="1 2">PR3</strain>
    </source>
</reference>
<evidence type="ECO:0000313" key="1">
    <source>
        <dbReference type="EMBL" id="MBD3921797.1"/>
    </source>
</evidence>
<keyword evidence="2" id="KW-1185">Reference proteome</keyword>
<gene>
    <name evidence="1" type="ORF">H8B09_23750</name>
</gene>
<evidence type="ECO:0000313" key="2">
    <source>
        <dbReference type="Proteomes" id="UP000609346"/>
    </source>
</evidence>
<comment type="caution">
    <text evidence="1">The sequence shown here is derived from an EMBL/GenBank/DDBJ whole genome shotgun (WGS) entry which is preliminary data.</text>
</comment>
<name>A0ABR8N0T1_9BACL</name>
<protein>
    <submittedName>
        <fullName evidence="1">DUF2508 family protein</fullName>
    </submittedName>
</protein>
<sequence>MRLKWWGQKRTELTDKQKRHETAQEVWDLKIDIEEARKSWLSATRFFQYAVEQDEVDYAVYHLMAAEQRYSMLVKRAKALKDVEWPAWTRSEER</sequence>
<dbReference type="EMBL" id="JACXZA010000007">
    <property type="protein sequence ID" value="MBD3921797.1"/>
    <property type="molecule type" value="Genomic_DNA"/>
</dbReference>
<proteinExistence type="predicted"/>
<dbReference type="Proteomes" id="UP000609346">
    <property type="component" value="Unassembled WGS sequence"/>
</dbReference>